<dbReference type="KEGG" id="ipa:Isop_3595"/>
<keyword evidence="2" id="KW-0813">Transport</keyword>
<reference key="1">
    <citation type="submission" date="2010-11" db="EMBL/GenBank/DDBJ databases">
        <title>The complete sequence of chromosome of Isophaera pallida ATCC 43644.</title>
        <authorList>
            <consortium name="US DOE Joint Genome Institute (JGI-PGF)"/>
            <person name="Lucas S."/>
            <person name="Copeland A."/>
            <person name="Lapidus A."/>
            <person name="Bruce D."/>
            <person name="Goodwin L."/>
            <person name="Pitluck S."/>
            <person name="Kyrpides N."/>
            <person name="Mavromatis K."/>
            <person name="Pagani I."/>
            <person name="Ivanova N."/>
            <person name="Saunders E."/>
            <person name="Brettin T."/>
            <person name="Detter J.C."/>
            <person name="Han C."/>
            <person name="Tapia R."/>
            <person name="Land M."/>
            <person name="Hauser L."/>
            <person name="Markowitz V."/>
            <person name="Cheng J.-F."/>
            <person name="Hugenholtz P."/>
            <person name="Woyke T."/>
            <person name="Wu D."/>
            <person name="Eisen J.A."/>
        </authorList>
    </citation>
    <scope>NUCLEOTIDE SEQUENCE</scope>
    <source>
        <strain>ATCC 43644</strain>
    </source>
</reference>
<keyword evidence="4 9" id="KW-0812">Transmembrane</keyword>
<evidence type="ECO:0000256" key="8">
    <source>
        <dbReference type="SAM" id="MobiDB-lite"/>
    </source>
</evidence>
<keyword evidence="7 9" id="KW-0472">Membrane</keyword>
<dbReference type="STRING" id="575540.Isop_3595"/>
<dbReference type="SUPFAM" id="SSF118215">
    <property type="entry name" value="Proton glutamate symport protein"/>
    <property type="match status" value="1"/>
</dbReference>
<feature type="transmembrane region" description="Helical" evidence="9">
    <location>
        <begin position="51"/>
        <end position="72"/>
    </location>
</feature>
<gene>
    <name evidence="10" type="ordered locus">Isop_3595</name>
</gene>
<evidence type="ECO:0000256" key="3">
    <source>
        <dbReference type="ARBA" id="ARBA00022475"/>
    </source>
</evidence>
<keyword evidence="5" id="KW-0769">Symport</keyword>
<evidence type="ECO:0000256" key="7">
    <source>
        <dbReference type="ARBA" id="ARBA00023136"/>
    </source>
</evidence>
<dbReference type="InParanoid" id="E8QYG9"/>
<dbReference type="RefSeq" id="WP_013566440.1">
    <property type="nucleotide sequence ID" value="NC_014962.1"/>
</dbReference>
<feature type="transmembrane region" description="Helical" evidence="9">
    <location>
        <begin position="84"/>
        <end position="107"/>
    </location>
</feature>
<feature type="transmembrane region" description="Helical" evidence="9">
    <location>
        <begin position="20"/>
        <end position="39"/>
    </location>
</feature>
<dbReference type="NCBIfam" id="NF002461">
    <property type="entry name" value="PRK01663.1"/>
    <property type="match status" value="1"/>
</dbReference>
<feature type="transmembrane region" description="Helical" evidence="9">
    <location>
        <begin position="360"/>
        <end position="387"/>
    </location>
</feature>
<feature type="transmembrane region" description="Helical" evidence="9">
    <location>
        <begin position="321"/>
        <end position="340"/>
    </location>
</feature>
<feature type="region of interest" description="Disordered" evidence="8">
    <location>
        <begin position="430"/>
        <end position="456"/>
    </location>
</feature>
<dbReference type="InterPro" id="IPR001991">
    <property type="entry name" value="Na-dicarboxylate_symporter"/>
</dbReference>
<dbReference type="HOGENOM" id="CLU_019375_7_0_0"/>
<protein>
    <submittedName>
        <fullName evidence="10">Sodium:dicarboxylate symporter</fullName>
    </submittedName>
</protein>
<keyword evidence="11" id="KW-1185">Reference proteome</keyword>
<dbReference type="GO" id="GO:0005886">
    <property type="term" value="C:plasma membrane"/>
    <property type="evidence" value="ECO:0007669"/>
    <property type="project" value="UniProtKB-SubCell"/>
</dbReference>
<dbReference type="EMBL" id="CP002353">
    <property type="protein sequence ID" value="ADV64152.1"/>
    <property type="molecule type" value="Genomic_DNA"/>
</dbReference>
<accession>E8QYG9</accession>
<evidence type="ECO:0000313" key="11">
    <source>
        <dbReference type="Proteomes" id="UP000008631"/>
    </source>
</evidence>
<organism evidence="10 11">
    <name type="scientific">Isosphaera pallida (strain ATCC 43644 / DSM 9630 / IS1B)</name>
    <dbReference type="NCBI Taxonomy" id="575540"/>
    <lineage>
        <taxon>Bacteria</taxon>
        <taxon>Pseudomonadati</taxon>
        <taxon>Planctomycetota</taxon>
        <taxon>Planctomycetia</taxon>
        <taxon>Isosphaerales</taxon>
        <taxon>Isosphaeraceae</taxon>
        <taxon>Isosphaera</taxon>
    </lineage>
</organism>
<dbReference type="eggNOG" id="COG1301">
    <property type="taxonomic scope" value="Bacteria"/>
</dbReference>
<dbReference type="GO" id="GO:0015366">
    <property type="term" value="F:malate:proton symporter activity"/>
    <property type="evidence" value="ECO:0007669"/>
    <property type="project" value="TreeGrafter"/>
</dbReference>
<feature type="transmembrane region" description="Helical" evidence="9">
    <location>
        <begin position="163"/>
        <end position="185"/>
    </location>
</feature>
<dbReference type="GO" id="GO:0070778">
    <property type="term" value="P:L-aspartate transmembrane transport"/>
    <property type="evidence" value="ECO:0007669"/>
    <property type="project" value="TreeGrafter"/>
</dbReference>
<feature type="compositionally biased region" description="Polar residues" evidence="8">
    <location>
        <begin position="441"/>
        <end position="456"/>
    </location>
</feature>
<sequence length="456" mass="47794">MSATGAARGQRWWRSMSARVVAAIVTGILIGVVSPDLGASLGPLGVGFVNLIKMLIGPVIFCTIVHGIASVGDLRQAGRVGVKALVYFEVVTTLALVIGLVVVNLIWPGAGLNVDPASLTTKGLPIAAVEAAGDHPEGVEGFVDFVMRIIPRSFVAAFVDGELLQVVLVSLLFGAALAGLGEAGRPVLEGVEHLNRVFFGIVNLIMKIAPLGALGAMAFTVGRYGLGSLVALAWLMGSFYLTCLLFVFLVLGPILWWTCRVRIDRLLRHLSEELWIVLGTSSSETVLPRLMEKLTRLGCARPVVGLTLPTGYSFNLDGTSIYLTMAAVFVAQAVNVPLSLGDQLGLLAVLLITSKGAAGVTGSGFIVLAATLQSTSAVPVAALTLILGIDRFMSEARALTNVVGNTVATLVVARWENALDLDTLQRTLNPTHSSVPDAPGSLSTVAEHQTETSARS</sequence>
<dbReference type="PRINTS" id="PR00173">
    <property type="entry name" value="EDTRNSPORT"/>
</dbReference>
<dbReference type="FunCoup" id="E8QYG9">
    <property type="interactions" value="160"/>
</dbReference>
<name>E8QYG9_ISOPI</name>
<evidence type="ECO:0000256" key="1">
    <source>
        <dbReference type="ARBA" id="ARBA00004651"/>
    </source>
</evidence>
<evidence type="ECO:0000256" key="6">
    <source>
        <dbReference type="ARBA" id="ARBA00022989"/>
    </source>
</evidence>
<dbReference type="Pfam" id="PF00375">
    <property type="entry name" value="SDF"/>
    <property type="match status" value="1"/>
</dbReference>
<dbReference type="PANTHER" id="PTHR42865:SF1">
    <property type="entry name" value="AEROBIC C4-DICARBOXYLATE TRANSPORT PROTEIN"/>
    <property type="match status" value="1"/>
</dbReference>
<dbReference type="GO" id="GO:0015138">
    <property type="term" value="F:fumarate transmembrane transporter activity"/>
    <property type="evidence" value="ECO:0007669"/>
    <property type="project" value="TreeGrafter"/>
</dbReference>
<dbReference type="PANTHER" id="PTHR42865">
    <property type="entry name" value="PROTON/GLUTAMATE-ASPARTATE SYMPORTER"/>
    <property type="match status" value="1"/>
</dbReference>
<dbReference type="InterPro" id="IPR036458">
    <property type="entry name" value="Na:dicarbo_symporter_sf"/>
</dbReference>
<dbReference type="Proteomes" id="UP000008631">
    <property type="component" value="Chromosome"/>
</dbReference>
<reference evidence="10 11" key="2">
    <citation type="journal article" date="2011" name="Stand. Genomic Sci.">
        <title>Complete genome sequence of Isosphaera pallida type strain (IS1B).</title>
        <authorList>
            <consortium name="US DOE Joint Genome Institute (JGI-PGF)"/>
            <person name="Goker M."/>
            <person name="Cleland D."/>
            <person name="Saunders E."/>
            <person name="Lapidus A."/>
            <person name="Nolan M."/>
            <person name="Lucas S."/>
            <person name="Hammon N."/>
            <person name="Deshpande S."/>
            <person name="Cheng J.F."/>
            <person name="Tapia R."/>
            <person name="Han C."/>
            <person name="Goodwin L."/>
            <person name="Pitluck S."/>
            <person name="Liolios K."/>
            <person name="Pagani I."/>
            <person name="Ivanova N."/>
            <person name="Mavromatis K."/>
            <person name="Pati A."/>
            <person name="Chen A."/>
            <person name="Palaniappan K."/>
            <person name="Land M."/>
            <person name="Hauser L."/>
            <person name="Chang Y.J."/>
            <person name="Jeffries C.D."/>
            <person name="Detter J.C."/>
            <person name="Beck B."/>
            <person name="Woyke T."/>
            <person name="Bristow J."/>
            <person name="Eisen J.A."/>
            <person name="Markowitz V."/>
            <person name="Hugenholtz P."/>
            <person name="Kyrpides N.C."/>
            <person name="Klenk H.P."/>
        </authorList>
    </citation>
    <scope>NUCLEOTIDE SEQUENCE [LARGE SCALE GENOMIC DNA]</scope>
    <source>
        <strain evidence="11">ATCC 43644 / DSM 9630 / IS1B</strain>
    </source>
</reference>
<comment type="subcellular location">
    <subcellularLocation>
        <location evidence="1">Cell membrane</location>
        <topology evidence="1">Multi-pass membrane protein</topology>
    </subcellularLocation>
</comment>
<feature type="transmembrane region" description="Helical" evidence="9">
    <location>
        <begin position="231"/>
        <end position="258"/>
    </location>
</feature>
<evidence type="ECO:0000256" key="9">
    <source>
        <dbReference type="SAM" id="Phobius"/>
    </source>
</evidence>
<dbReference type="FunFam" id="1.10.3860.10:FF:000001">
    <property type="entry name" value="C4-dicarboxylate transport protein"/>
    <property type="match status" value="1"/>
</dbReference>
<keyword evidence="3" id="KW-1003">Cell membrane</keyword>
<dbReference type="GO" id="GO:0015141">
    <property type="term" value="F:succinate transmembrane transporter activity"/>
    <property type="evidence" value="ECO:0007669"/>
    <property type="project" value="TreeGrafter"/>
</dbReference>
<dbReference type="PROSITE" id="PS00714">
    <property type="entry name" value="NA_DICARBOXYL_SYMP_2"/>
    <property type="match status" value="1"/>
</dbReference>
<dbReference type="Gene3D" id="1.10.3860.10">
    <property type="entry name" value="Sodium:dicarboxylate symporter"/>
    <property type="match status" value="1"/>
</dbReference>
<evidence type="ECO:0000256" key="4">
    <source>
        <dbReference type="ARBA" id="ARBA00022692"/>
    </source>
</evidence>
<dbReference type="OrthoDB" id="9768885at2"/>
<evidence type="ECO:0000313" key="10">
    <source>
        <dbReference type="EMBL" id="ADV64152.1"/>
    </source>
</evidence>
<dbReference type="AlphaFoldDB" id="E8QYG9"/>
<evidence type="ECO:0000256" key="5">
    <source>
        <dbReference type="ARBA" id="ARBA00022847"/>
    </source>
</evidence>
<evidence type="ECO:0000256" key="2">
    <source>
        <dbReference type="ARBA" id="ARBA00022448"/>
    </source>
</evidence>
<proteinExistence type="predicted"/>
<dbReference type="InterPro" id="IPR018107">
    <property type="entry name" value="Na-dicarboxylate_symporter_CS"/>
</dbReference>
<keyword evidence="6 9" id="KW-1133">Transmembrane helix</keyword>
<feature type="transmembrane region" description="Helical" evidence="9">
    <location>
        <begin position="197"/>
        <end position="219"/>
    </location>
</feature>